<protein>
    <recommendedName>
        <fullName evidence="3">histidine kinase</fullName>
        <ecNumber evidence="3">2.7.13.3</ecNumber>
    </recommendedName>
</protein>
<evidence type="ECO:0000256" key="11">
    <source>
        <dbReference type="SAM" id="Phobius"/>
    </source>
</evidence>
<dbReference type="RefSeq" id="WP_146856363.1">
    <property type="nucleotide sequence ID" value="NZ_BAAAHR010000003.1"/>
</dbReference>
<organism evidence="14 16">
    <name type="scientific">Frigoribacterium faeni</name>
    <dbReference type="NCBI Taxonomy" id="145483"/>
    <lineage>
        <taxon>Bacteria</taxon>
        <taxon>Bacillati</taxon>
        <taxon>Actinomycetota</taxon>
        <taxon>Actinomycetes</taxon>
        <taxon>Micrococcales</taxon>
        <taxon>Microbacteriaceae</taxon>
        <taxon>Frigoribacterium</taxon>
    </lineage>
</organism>
<keyword evidence="5" id="KW-0808">Transferase</keyword>
<evidence type="ECO:0000256" key="7">
    <source>
        <dbReference type="ARBA" id="ARBA00022777"/>
    </source>
</evidence>
<evidence type="ECO:0000256" key="3">
    <source>
        <dbReference type="ARBA" id="ARBA00012438"/>
    </source>
</evidence>
<keyword evidence="8 11" id="KW-1133">Transmembrane helix</keyword>
<keyword evidence="10 11" id="KW-0472">Membrane</keyword>
<dbReference type="GO" id="GO:0000155">
    <property type="term" value="F:phosphorelay sensor kinase activity"/>
    <property type="evidence" value="ECO:0007669"/>
    <property type="project" value="InterPro"/>
</dbReference>
<evidence type="ECO:0000313" key="13">
    <source>
        <dbReference type="EMBL" id="GEK84045.1"/>
    </source>
</evidence>
<dbReference type="InterPro" id="IPR003594">
    <property type="entry name" value="HATPase_dom"/>
</dbReference>
<dbReference type="Pfam" id="PF00512">
    <property type="entry name" value="HisKA"/>
    <property type="match status" value="1"/>
</dbReference>
<comment type="catalytic activity">
    <reaction evidence="1">
        <text>ATP + protein L-histidine = ADP + protein N-phospho-L-histidine.</text>
        <dbReference type="EC" id="2.7.13.3"/>
    </reaction>
</comment>
<dbReference type="InterPro" id="IPR050428">
    <property type="entry name" value="TCS_sensor_his_kinase"/>
</dbReference>
<evidence type="ECO:0000256" key="5">
    <source>
        <dbReference type="ARBA" id="ARBA00022679"/>
    </source>
</evidence>
<accession>A0A7W3PK13</accession>
<dbReference type="GO" id="GO:0005886">
    <property type="term" value="C:plasma membrane"/>
    <property type="evidence" value="ECO:0007669"/>
    <property type="project" value="UniProtKB-SubCell"/>
</dbReference>
<keyword evidence="9" id="KW-0902">Two-component regulatory system</keyword>
<dbReference type="InterPro" id="IPR004358">
    <property type="entry name" value="Sig_transdc_His_kin-like_C"/>
</dbReference>
<feature type="transmembrane region" description="Helical" evidence="11">
    <location>
        <begin position="36"/>
        <end position="56"/>
    </location>
</feature>
<evidence type="ECO:0000256" key="2">
    <source>
        <dbReference type="ARBA" id="ARBA00004236"/>
    </source>
</evidence>
<dbReference type="PANTHER" id="PTHR45436">
    <property type="entry name" value="SENSOR HISTIDINE KINASE YKOH"/>
    <property type="match status" value="1"/>
</dbReference>
<evidence type="ECO:0000256" key="9">
    <source>
        <dbReference type="ARBA" id="ARBA00023012"/>
    </source>
</evidence>
<dbReference type="PROSITE" id="PS50109">
    <property type="entry name" value="HIS_KIN"/>
    <property type="match status" value="1"/>
</dbReference>
<dbReference type="InterPro" id="IPR036890">
    <property type="entry name" value="HATPase_C_sf"/>
</dbReference>
<dbReference type="Proteomes" id="UP000522688">
    <property type="component" value="Unassembled WGS sequence"/>
</dbReference>
<feature type="domain" description="Histidine kinase" evidence="12">
    <location>
        <begin position="126"/>
        <end position="354"/>
    </location>
</feature>
<comment type="subcellular location">
    <subcellularLocation>
        <location evidence="2">Cell membrane</location>
    </subcellularLocation>
</comment>
<dbReference type="Pfam" id="PF02518">
    <property type="entry name" value="HATPase_c"/>
    <property type="match status" value="1"/>
</dbReference>
<dbReference type="CDD" id="cd00075">
    <property type="entry name" value="HATPase"/>
    <property type="match status" value="1"/>
</dbReference>
<dbReference type="SMART" id="SM00388">
    <property type="entry name" value="HisKA"/>
    <property type="match status" value="1"/>
</dbReference>
<dbReference type="PRINTS" id="PR00344">
    <property type="entry name" value="BCTRLSENSOR"/>
</dbReference>
<dbReference type="OrthoDB" id="9786919at2"/>
<dbReference type="Gene3D" id="1.10.287.130">
    <property type="match status" value="1"/>
</dbReference>
<keyword evidence="6 11" id="KW-0812">Transmembrane</keyword>
<evidence type="ECO:0000256" key="1">
    <source>
        <dbReference type="ARBA" id="ARBA00000085"/>
    </source>
</evidence>
<dbReference type="AlphaFoldDB" id="A0A7W3PK13"/>
<dbReference type="EMBL" id="JACGWW010000004">
    <property type="protein sequence ID" value="MBA8814392.1"/>
    <property type="molecule type" value="Genomic_DNA"/>
</dbReference>
<dbReference type="Gene3D" id="3.30.565.10">
    <property type="entry name" value="Histidine kinase-like ATPase, C-terminal domain"/>
    <property type="match status" value="1"/>
</dbReference>
<reference evidence="14 16" key="2">
    <citation type="submission" date="2020-07" db="EMBL/GenBank/DDBJ databases">
        <title>Sequencing the genomes of 1000 actinobacteria strains.</title>
        <authorList>
            <person name="Klenk H.-P."/>
        </authorList>
    </citation>
    <scope>NUCLEOTIDE SEQUENCE [LARGE SCALE GENOMIC DNA]</scope>
    <source>
        <strain evidence="14 16">DSM 10309</strain>
    </source>
</reference>
<gene>
    <name evidence="14" type="ORF">FB463_002663</name>
    <name evidence="13" type="ORF">FFA01_23540</name>
</gene>
<evidence type="ECO:0000259" key="12">
    <source>
        <dbReference type="PROSITE" id="PS50109"/>
    </source>
</evidence>
<dbReference type="InterPro" id="IPR003661">
    <property type="entry name" value="HisK_dim/P_dom"/>
</dbReference>
<evidence type="ECO:0000256" key="6">
    <source>
        <dbReference type="ARBA" id="ARBA00022692"/>
    </source>
</evidence>
<dbReference type="SMART" id="SM00387">
    <property type="entry name" value="HATPase_c"/>
    <property type="match status" value="1"/>
</dbReference>
<evidence type="ECO:0000313" key="16">
    <source>
        <dbReference type="Proteomes" id="UP000522688"/>
    </source>
</evidence>
<evidence type="ECO:0000313" key="15">
    <source>
        <dbReference type="Proteomes" id="UP000321154"/>
    </source>
</evidence>
<dbReference type="SUPFAM" id="SSF47384">
    <property type="entry name" value="Homodimeric domain of signal transducing histidine kinase"/>
    <property type="match status" value="1"/>
</dbReference>
<dbReference type="InterPro" id="IPR036097">
    <property type="entry name" value="HisK_dim/P_sf"/>
</dbReference>
<evidence type="ECO:0000256" key="8">
    <source>
        <dbReference type="ARBA" id="ARBA00022989"/>
    </source>
</evidence>
<proteinExistence type="predicted"/>
<keyword evidence="4" id="KW-0597">Phosphoprotein</keyword>
<dbReference type="Proteomes" id="UP000321154">
    <property type="component" value="Unassembled WGS sequence"/>
</dbReference>
<comment type="caution">
    <text evidence="14">The sequence shown here is derived from an EMBL/GenBank/DDBJ whole genome shotgun (WGS) entry which is preliminary data.</text>
</comment>
<feature type="transmembrane region" description="Helical" evidence="11">
    <location>
        <begin position="83"/>
        <end position="106"/>
    </location>
</feature>
<sequence length="357" mass="37206">MSGPRRRGRGRTVAQALPEPEAAALQAAARSIGRQIVLVSGLVVVGALALTIAWVLHQTIPQERLEQVAAAGQGEVFVSATDVVAGFVVLGVAGVVFAGLVAVVIARRAVRPLGEALRLQRQFVADASHELRTPLAVLDARLQALQRNIAGGAANADEHVTADLARLRDDSRALIDIVGDLLEAAGGDPAGPAAVPEPVLLDDVVEDVLRSMSVLAAERDVALRHDSTTVSWVRVPRASLRRAVLALLDNAIGHAPSGSTVTLSTRDERGSVVLTVTDEGPGITGIEPTRVFDRFARSEPADKASWRASGGTRPSFGIGLALVREIALRHGGSVRVASTSATGTTLELVLPVPTCTT</sequence>
<evidence type="ECO:0000313" key="14">
    <source>
        <dbReference type="EMBL" id="MBA8814392.1"/>
    </source>
</evidence>
<keyword evidence="15" id="KW-1185">Reference proteome</keyword>
<dbReference type="SUPFAM" id="SSF55874">
    <property type="entry name" value="ATPase domain of HSP90 chaperone/DNA topoisomerase II/histidine kinase"/>
    <property type="match status" value="1"/>
</dbReference>
<name>A0A7W3PK13_9MICO</name>
<evidence type="ECO:0000256" key="10">
    <source>
        <dbReference type="ARBA" id="ARBA00023136"/>
    </source>
</evidence>
<dbReference type="InterPro" id="IPR005467">
    <property type="entry name" value="His_kinase_dom"/>
</dbReference>
<dbReference type="EMBL" id="BJUV01000026">
    <property type="protein sequence ID" value="GEK84045.1"/>
    <property type="molecule type" value="Genomic_DNA"/>
</dbReference>
<reference evidence="13 15" key="1">
    <citation type="submission" date="2019-07" db="EMBL/GenBank/DDBJ databases">
        <title>Whole genome shotgun sequence of Frigoribacterium faeni NBRC 103066.</title>
        <authorList>
            <person name="Hosoyama A."/>
            <person name="Uohara A."/>
            <person name="Ohji S."/>
            <person name="Ichikawa N."/>
        </authorList>
    </citation>
    <scope>NUCLEOTIDE SEQUENCE [LARGE SCALE GENOMIC DNA]</scope>
    <source>
        <strain evidence="13 15">NBRC 103066</strain>
    </source>
</reference>
<evidence type="ECO:0000256" key="4">
    <source>
        <dbReference type="ARBA" id="ARBA00022553"/>
    </source>
</evidence>
<dbReference type="CDD" id="cd00082">
    <property type="entry name" value="HisKA"/>
    <property type="match status" value="1"/>
</dbReference>
<dbReference type="PANTHER" id="PTHR45436:SF5">
    <property type="entry name" value="SENSOR HISTIDINE KINASE TRCS"/>
    <property type="match status" value="1"/>
</dbReference>
<keyword evidence="7 14" id="KW-0418">Kinase</keyword>
<dbReference type="EC" id="2.7.13.3" evidence="3"/>